<evidence type="ECO:0000313" key="1">
    <source>
        <dbReference type="EMBL" id="QDU59981.1"/>
    </source>
</evidence>
<dbReference type="KEGG" id="knv:Pan216_08180"/>
<dbReference type="OrthoDB" id="280947at2"/>
<dbReference type="EMBL" id="CP036279">
    <property type="protein sequence ID" value="QDU59981.1"/>
    <property type="molecule type" value="Genomic_DNA"/>
</dbReference>
<dbReference type="AlphaFoldDB" id="A0A518AZ24"/>
<proteinExistence type="predicted"/>
<protein>
    <submittedName>
        <fullName evidence="1">Uncharacterized protein</fullName>
    </submittedName>
</protein>
<evidence type="ECO:0000313" key="2">
    <source>
        <dbReference type="Proteomes" id="UP000317093"/>
    </source>
</evidence>
<gene>
    <name evidence="1" type="ORF">Pan216_08180</name>
</gene>
<reference evidence="1 2" key="1">
    <citation type="submission" date="2019-02" db="EMBL/GenBank/DDBJ databases">
        <title>Deep-cultivation of Planctomycetes and their phenomic and genomic characterization uncovers novel biology.</title>
        <authorList>
            <person name="Wiegand S."/>
            <person name="Jogler M."/>
            <person name="Boedeker C."/>
            <person name="Pinto D."/>
            <person name="Vollmers J."/>
            <person name="Rivas-Marin E."/>
            <person name="Kohn T."/>
            <person name="Peeters S.H."/>
            <person name="Heuer A."/>
            <person name="Rast P."/>
            <person name="Oberbeckmann S."/>
            <person name="Bunk B."/>
            <person name="Jeske O."/>
            <person name="Meyerdierks A."/>
            <person name="Storesund J.E."/>
            <person name="Kallscheuer N."/>
            <person name="Luecker S."/>
            <person name="Lage O.M."/>
            <person name="Pohl T."/>
            <person name="Merkel B.J."/>
            <person name="Hornburger P."/>
            <person name="Mueller R.-W."/>
            <person name="Bruemmer F."/>
            <person name="Labrenz M."/>
            <person name="Spormann A.M."/>
            <person name="Op den Camp H."/>
            <person name="Overmann J."/>
            <person name="Amann R."/>
            <person name="Jetten M.S.M."/>
            <person name="Mascher T."/>
            <person name="Medema M.H."/>
            <person name="Devos D.P."/>
            <person name="Kaster A.-K."/>
            <person name="Ovreas L."/>
            <person name="Rohde M."/>
            <person name="Galperin M.Y."/>
            <person name="Jogler C."/>
        </authorList>
    </citation>
    <scope>NUCLEOTIDE SEQUENCE [LARGE SCALE GENOMIC DNA]</scope>
    <source>
        <strain evidence="1 2">Pan216</strain>
    </source>
</reference>
<name>A0A518AZ24_9BACT</name>
<dbReference type="RefSeq" id="WP_145255103.1">
    <property type="nucleotide sequence ID" value="NZ_CP036279.1"/>
</dbReference>
<organism evidence="1 2">
    <name type="scientific">Kolteria novifilia</name>
    <dbReference type="NCBI Taxonomy" id="2527975"/>
    <lineage>
        <taxon>Bacteria</taxon>
        <taxon>Pseudomonadati</taxon>
        <taxon>Planctomycetota</taxon>
        <taxon>Planctomycetia</taxon>
        <taxon>Kolteriales</taxon>
        <taxon>Kolteriaceae</taxon>
        <taxon>Kolteria</taxon>
    </lineage>
</organism>
<sequence>MTSTTTSLLCLTLATLGADSGKVYELRETVQPGQQTTTTVELTIKGQIQSSDMILPMAGRARLVYPERVIEVGDDGLPSKVLRFYEDARAKFVIATDHNPRQLRPDGRLIVGKRDDNKMILWPVAGPVTGDEMELIKDALDTTALAGLLPTTTVAKGEPWKPEVSVIQTLAGFDHFASGDVSCELESIDDAKATIIGKGKVVGISLGTRVESEIDMKLVFDRKKDLITEVEWKQKDARAVGPVSPSGQYNATVTVKRDRPEKTVLTDEIVKQTPLKETPVSRLVLFEDPAHDVRFHYGHDWHITALRPDQAILRQFDGEDFLVQLNVTFLPKRAAGTVMSMDEFQSLIMQDKGWTVEEVIGYNENVPTDGSYKVNLLTAHGHAGGSKLVQKHYLATGNAGQQVIFSFLLDPDHDEQLGTQDLSLVSTLEFPSRTAQADENPKR</sequence>
<accession>A0A518AZ24</accession>
<dbReference type="Proteomes" id="UP000317093">
    <property type="component" value="Chromosome"/>
</dbReference>
<keyword evidence="2" id="KW-1185">Reference proteome</keyword>